<accession>A0ABP3G478</accession>
<dbReference type="Gene3D" id="3.90.70.10">
    <property type="entry name" value="Cysteine proteinases"/>
    <property type="match status" value="1"/>
</dbReference>
<dbReference type="InterPro" id="IPR039564">
    <property type="entry name" value="Peptidase_C39-like"/>
</dbReference>
<dbReference type="EMBL" id="BAAADJ010000023">
    <property type="protein sequence ID" value="GAA0332524.1"/>
    <property type="molecule type" value="Genomic_DNA"/>
</dbReference>
<protein>
    <submittedName>
        <fullName evidence="2">C39 family peptidase</fullName>
    </submittedName>
</protein>
<organism evidence="2 3">
    <name type="scientific">Bacillus carboniphilus</name>
    <dbReference type="NCBI Taxonomy" id="86663"/>
    <lineage>
        <taxon>Bacteria</taxon>
        <taxon>Bacillati</taxon>
        <taxon>Bacillota</taxon>
        <taxon>Bacilli</taxon>
        <taxon>Bacillales</taxon>
        <taxon>Bacillaceae</taxon>
        <taxon>Bacillus</taxon>
    </lineage>
</organism>
<evidence type="ECO:0000313" key="2">
    <source>
        <dbReference type="EMBL" id="GAA0332524.1"/>
    </source>
</evidence>
<dbReference type="PIRSF" id="PIRSF032442">
    <property type="entry name" value="UCP032442"/>
    <property type="match status" value="1"/>
</dbReference>
<sequence>MVIAIASWMIVTRSEEKWALAFYDGSPSLNINHINTTEQDPEVYKMVKIQEQVLLQAPIISQYPELVRGCEVTSLAMLLQFHGYDADKLILAEEIIKDTTPYRVKNGQVFFGHPNEGFVGDMYSFQNPGLGVYHKPIVELAETYAPGQVADITGSDFSNVKMYLSQGMPVWVIINTTYQKLPDSAFETWITPKGTIDITYKEHSVLLTGYDNQFVYFNDPLTGMQNKKAPIDEFIQSWTQMGSQAVTITLH</sequence>
<proteinExistence type="predicted"/>
<comment type="caution">
    <text evidence="2">The sequence shown here is derived from an EMBL/GenBank/DDBJ whole genome shotgun (WGS) entry which is preliminary data.</text>
</comment>
<name>A0ABP3G478_9BACI</name>
<evidence type="ECO:0000259" key="1">
    <source>
        <dbReference type="Pfam" id="PF13529"/>
    </source>
</evidence>
<dbReference type="PANTHER" id="PTHR37806">
    <property type="entry name" value="LMO0724 PROTEIN"/>
    <property type="match status" value="1"/>
</dbReference>
<dbReference type="Pfam" id="PF13529">
    <property type="entry name" value="Peptidase_C39_2"/>
    <property type="match status" value="1"/>
</dbReference>
<reference evidence="3" key="1">
    <citation type="journal article" date="2019" name="Int. J. Syst. Evol. Microbiol.">
        <title>The Global Catalogue of Microorganisms (GCM) 10K type strain sequencing project: providing services to taxonomists for standard genome sequencing and annotation.</title>
        <authorList>
            <consortium name="The Broad Institute Genomics Platform"/>
            <consortium name="The Broad Institute Genome Sequencing Center for Infectious Disease"/>
            <person name="Wu L."/>
            <person name="Ma J."/>
        </authorList>
    </citation>
    <scope>NUCLEOTIDE SEQUENCE [LARGE SCALE GENOMIC DNA]</scope>
    <source>
        <strain evidence="3">JCM 9731</strain>
    </source>
</reference>
<dbReference type="InterPro" id="IPR016997">
    <property type="entry name" value="UCP032442"/>
</dbReference>
<dbReference type="Proteomes" id="UP001500782">
    <property type="component" value="Unassembled WGS sequence"/>
</dbReference>
<dbReference type="InterPro" id="IPR039563">
    <property type="entry name" value="Peptidase_C39_single_dom"/>
</dbReference>
<keyword evidence="3" id="KW-1185">Reference proteome</keyword>
<dbReference type="PANTHER" id="PTHR37806:SF1">
    <property type="entry name" value="PEPTIDASE C39-LIKE DOMAIN-CONTAINING PROTEIN"/>
    <property type="match status" value="1"/>
</dbReference>
<gene>
    <name evidence="2" type="ORF">GCM10008967_23990</name>
</gene>
<feature type="domain" description="Peptidase C39-like" evidence="1">
    <location>
        <begin position="56"/>
        <end position="220"/>
    </location>
</feature>
<dbReference type="CDD" id="cd02549">
    <property type="entry name" value="Peptidase_C39A"/>
    <property type="match status" value="1"/>
</dbReference>
<evidence type="ECO:0000313" key="3">
    <source>
        <dbReference type="Proteomes" id="UP001500782"/>
    </source>
</evidence>